<accession>A0A1G7EZR1</accession>
<evidence type="ECO:0000256" key="6">
    <source>
        <dbReference type="PIRNR" id="PIRNR039090"/>
    </source>
</evidence>
<dbReference type="EMBL" id="FNAQ01000025">
    <property type="protein sequence ID" value="SDE69188.1"/>
    <property type="molecule type" value="Genomic_DNA"/>
</dbReference>
<dbReference type="SUPFAM" id="SSF101116">
    <property type="entry name" value="Flagellar export chaperone FliS"/>
    <property type="match status" value="1"/>
</dbReference>
<dbReference type="CDD" id="cd16098">
    <property type="entry name" value="FliS"/>
    <property type="match status" value="1"/>
</dbReference>
<dbReference type="AlphaFoldDB" id="A0A1G7EZR1"/>
<evidence type="ECO:0000256" key="2">
    <source>
        <dbReference type="ARBA" id="ARBA00008787"/>
    </source>
</evidence>
<dbReference type="NCBIfam" id="TIGR00208">
    <property type="entry name" value="fliS"/>
    <property type="match status" value="1"/>
</dbReference>
<dbReference type="GO" id="GO:0071973">
    <property type="term" value="P:bacterial-type flagellum-dependent cell motility"/>
    <property type="evidence" value="ECO:0007669"/>
    <property type="project" value="TreeGrafter"/>
</dbReference>
<keyword evidence="8" id="KW-0966">Cell projection</keyword>
<organism evidence="8 9">
    <name type="scientific">Desulfuromonas thiophila</name>
    <dbReference type="NCBI Taxonomy" id="57664"/>
    <lineage>
        <taxon>Bacteria</taxon>
        <taxon>Pseudomonadati</taxon>
        <taxon>Thermodesulfobacteriota</taxon>
        <taxon>Desulfuromonadia</taxon>
        <taxon>Desulfuromonadales</taxon>
        <taxon>Desulfuromonadaceae</taxon>
        <taxon>Desulfuromonas</taxon>
    </lineage>
</organism>
<keyword evidence="3 6" id="KW-0963">Cytoplasm</keyword>
<protein>
    <recommendedName>
        <fullName evidence="6">Flagellar secretion chaperone FliS</fullName>
    </recommendedName>
</protein>
<evidence type="ECO:0000256" key="7">
    <source>
        <dbReference type="SAM" id="MobiDB-lite"/>
    </source>
</evidence>
<dbReference type="PANTHER" id="PTHR34773">
    <property type="entry name" value="FLAGELLAR SECRETION CHAPERONE FLIS"/>
    <property type="match status" value="1"/>
</dbReference>
<dbReference type="PANTHER" id="PTHR34773:SF1">
    <property type="entry name" value="FLAGELLAR SECRETION CHAPERONE FLIS"/>
    <property type="match status" value="1"/>
</dbReference>
<dbReference type="GO" id="GO:0044780">
    <property type="term" value="P:bacterial-type flagellum assembly"/>
    <property type="evidence" value="ECO:0007669"/>
    <property type="project" value="InterPro"/>
</dbReference>
<dbReference type="Proteomes" id="UP000243205">
    <property type="component" value="Unassembled WGS sequence"/>
</dbReference>
<dbReference type="OrthoDB" id="5343669at2"/>
<dbReference type="InterPro" id="IPR036584">
    <property type="entry name" value="FliS_sf"/>
</dbReference>
<evidence type="ECO:0000313" key="8">
    <source>
        <dbReference type="EMBL" id="SDE69188.1"/>
    </source>
</evidence>
<dbReference type="RefSeq" id="WP_092080702.1">
    <property type="nucleotide sequence ID" value="NZ_FNAQ01000025.1"/>
</dbReference>
<comment type="subcellular location">
    <subcellularLocation>
        <location evidence="1 6">Cytoplasm</location>
        <location evidence="1 6">Cytosol</location>
    </subcellularLocation>
</comment>
<dbReference type="PIRSF" id="PIRSF039090">
    <property type="entry name" value="Flis"/>
    <property type="match status" value="1"/>
</dbReference>
<evidence type="ECO:0000256" key="5">
    <source>
        <dbReference type="ARBA" id="ARBA00023186"/>
    </source>
</evidence>
<evidence type="ECO:0000256" key="4">
    <source>
        <dbReference type="ARBA" id="ARBA00022795"/>
    </source>
</evidence>
<keyword evidence="8" id="KW-0282">Flagellum</keyword>
<keyword evidence="9" id="KW-1185">Reference proteome</keyword>
<sequence length="148" mass="16494">MNAYTQHYQQNQILTASPEQILIMLYDGAIRFTRQAMQGIEGNRPSLKLEGISRAMAIIAELANTLDHEVGGEIAANLDGLYHFMMRELTTARRDNDLDRLKTVEHLLLDLRSTWVEAIAVARQEKAGPSVAAPQTEEPQYRSISAAG</sequence>
<keyword evidence="8" id="KW-0969">Cilium</keyword>
<dbReference type="InterPro" id="IPR003713">
    <property type="entry name" value="FliS"/>
</dbReference>
<name>A0A1G7EZR1_9BACT</name>
<comment type="similarity">
    <text evidence="2 6">Belongs to the FliS family.</text>
</comment>
<keyword evidence="4 6" id="KW-1005">Bacterial flagellum biogenesis</keyword>
<evidence type="ECO:0000313" key="9">
    <source>
        <dbReference type="Proteomes" id="UP000243205"/>
    </source>
</evidence>
<reference evidence="9" key="1">
    <citation type="submission" date="2016-10" db="EMBL/GenBank/DDBJ databases">
        <authorList>
            <person name="Varghese N."/>
            <person name="Submissions S."/>
        </authorList>
    </citation>
    <scope>NUCLEOTIDE SEQUENCE [LARGE SCALE GENOMIC DNA]</scope>
    <source>
        <strain evidence="9">DSM 8987</strain>
    </source>
</reference>
<gene>
    <name evidence="8" type="ORF">SAMN05661003_12517</name>
</gene>
<dbReference type="GO" id="GO:0005829">
    <property type="term" value="C:cytosol"/>
    <property type="evidence" value="ECO:0007669"/>
    <property type="project" value="UniProtKB-SubCell"/>
</dbReference>
<proteinExistence type="inferred from homology"/>
<dbReference type="Gene3D" id="1.20.120.340">
    <property type="entry name" value="Flagellar protein FliS"/>
    <property type="match status" value="1"/>
</dbReference>
<keyword evidence="5" id="KW-0143">Chaperone</keyword>
<evidence type="ECO:0000256" key="1">
    <source>
        <dbReference type="ARBA" id="ARBA00004514"/>
    </source>
</evidence>
<dbReference type="STRING" id="57664.SAMN05661003_12517"/>
<feature type="region of interest" description="Disordered" evidence="7">
    <location>
        <begin position="126"/>
        <end position="148"/>
    </location>
</feature>
<dbReference type="Pfam" id="PF02561">
    <property type="entry name" value="FliS"/>
    <property type="match status" value="1"/>
</dbReference>
<evidence type="ECO:0000256" key="3">
    <source>
        <dbReference type="ARBA" id="ARBA00022490"/>
    </source>
</evidence>